<dbReference type="Gene3D" id="3.90.182.10">
    <property type="entry name" value="Toxin - Anthrax Protective Antigen,domain 1"/>
    <property type="match status" value="1"/>
</dbReference>
<organism evidence="8 9">
    <name type="scientific">Hymenobacter aranciens</name>
    <dbReference type="NCBI Taxonomy" id="3063996"/>
    <lineage>
        <taxon>Bacteria</taxon>
        <taxon>Pseudomonadati</taxon>
        <taxon>Bacteroidota</taxon>
        <taxon>Cytophagia</taxon>
        <taxon>Cytophagales</taxon>
        <taxon>Hymenobacteraceae</taxon>
        <taxon>Hymenobacter</taxon>
    </lineage>
</organism>
<dbReference type="Pfam" id="PF00691">
    <property type="entry name" value="OmpA"/>
    <property type="match status" value="1"/>
</dbReference>
<reference evidence="8" key="1">
    <citation type="submission" date="2023-07" db="EMBL/GenBank/DDBJ databases">
        <authorList>
            <person name="Kim M.K."/>
        </authorList>
    </citation>
    <scope>NUCLEOTIDE SEQUENCE</scope>
    <source>
        <strain evidence="8">ASUV-10-1</strain>
    </source>
</reference>
<evidence type="ECO:0000259" key="6">
    <source>
        <dbReference type="PROSITE" id="PS51123"/>
    </source>
</evidence>
<dbReference type="SMART" id="SM00758">
    <property type="entry name" value="PA14"/>
    <property type="match status" value="1"/>
</dbReference>
<evidence type="ECO:0000256" key="3">
    <source>
        <dbReference type="ARBA" id="ARBA00023237"/>
    </source>
</evidence>
<feature type="compositionally biased region" description="Polar residues" evidence="5">
    <location>
        <begin position="281"/>
        <end position="292"/>
    </location>
</feature>
<proteinExistence type="predicted"/>
<feature type="region of interest" description="Disordered" evidence="5">
    <location>
        <begin position="281"/>
        <end position="303"/>
    </location>
</feature>
<dbReference type="EMBL" id="JAUQSY010000001">
    <property type="protein sequence ID" value="MDO7873295.1"/>
    <property type="molecule type" value="Genomic_DNA"/>
</dbReference>
<evidence type="ECO:0000259" key="7">
    <source>
        <dbReference type="PROSITE" id="PS51820"/>
    </source>
</evidence>
<dbReference type="RefSeq" id="WP_305004610.1">
    <property type="nucleotide sequence ID" value="NZ_JAUQSY010000001.1"/>
</dbReference>
<dbReference type="PROSITE" id="PS51820">
    <property type="entry name" value="PA14"/>
    <property type="match status" value="1"/>
</dbReference>
<dbReference type="PANTHER" id="PTHR30329:SF21">
    <property type="entry name" value="LIPOPROTEIN YIAD-RELATED"/>
    <property type="match status" value="1"/>
</dbReference>
<dbReference type="InterPro" id="IPR011658">
    <property type="entry name" value="PA14_dom"/>
</dbReference>
<evidence type="ECO:0000256" key="1">
    <source>
        <dbReference type="ARBA" id="ARBA00004442"/>
    </source>
</evidence>
<dbReference type="Pfam" id="PF07691">
    <property type="entry name" value="PA14"/>
    <property type="match status" value="1"/>
</dbReference>
<dbReference type="Proteomes" id="UP001176429">
    <property type="component" value="Unassembled WGS sequence"/>
</dbReference>
<accession>A0ABT9B672</accession>
<keyword evidence="2 4" id="KW-0472">Membrane</keyword>
<dbReference type="SUPFAM" id="SSF56988">
    <property type="entry name" value="Anthrax protective antigen"/>
    <property type="match status" value="1"/>
</dbReference>
<dbReference type="InterPro" id="IPR006664">
    <property type="entry name" value="OMP_bac"/>
</dbReference>
<evidence type="ECO:0000256" key="4">
    <source>
        <dbReference type="PROSITE-ProRule" id="PRU00473"/>
    </source>
</evidence>
<sequence length="312" mass="34938">MFALTPAWAQDQGTPQALPAGDGLMGYYYRGANFDQLVLSRRDTTLDFDWNFRPPGPGLPNEHFSVRWTGWLLAPATGRFLLHARVDDGMRVWIDDELVLDEWRPQVVSDFTATVTLKQGTAHRLRVEYFQDILHTRAFLNWSPPDESNTDRRANARQPIPTRYLFSTDPGLTPVASVMVPPPAAPADTSRSAQLTQLQKGEDLTLPEVHFQRGQATLLPVAQAALNRLAAALQATPERRFEVQGHTDNMGEPELNRQLSQRRAEAVCRYLIARGVATSQLTPKGYGSTQPVADNADPAQRARNRRVVLHRL</sequence>
<comment type="subcellular location">
    <subcellularLocation>
        <location evidence="1">Cell outer membrane</location>
    </subcellularLocation>
</comment>
<dbReference type="InterPro" id="IPR036737">
    <property type="entry name" value="OmpA-like_sf"/>
</dbReference>
<protein>
    <submittedName>
        <fullName evidence="8">PA14 domain-containing protein</fullName>
    </submittedName>
</protein>
<dbReference type="SUPFAM" id="SSF103088">
    <property type="entry name" value="OmpA-like"/>
    <property type="match status" value="1"/>
</dbReference>
<gene>
    <name evidence="8" type="ORF">Q5H93_01025</name>
</gene>
<evidence type="ECO:0000256" key="5">
    <source>
        <dbReference type="SAM" id="MobiDB-lite"/>
    </source>
</evidence>
<dbReference type="InterPro" id="IPR037524">
    <property type="entry name" value="PA14/GLEYA"/>
</dbReference>
<feature type="domain" description="PA14" evidence="7">
    <location>
        <begin position="19"/>
        <end position="157"/>
    </location>
</feature>
<dbReference type="Gene3D" id="3.30.1330.60">
    <property type="entry name" value="OmpA-like domain"/>
    <property type="match status" value="1"/>
</dbReference>
<keyword evidence="9" id="KW-1185">Reference proteome</keyword>
<evidence type="ECO:0000313" key="9">
    <source>
        <dbReference type="Proteomes" id="UP001176429"/>
    </source>
</evidence>
<dbReference type="InterPro" id="IPR050330">
    <property type="entry name" value="Bact_OuterMem_StrucFunc"/>
</dbReference>
<dbReference type="InterPro" id="IPR006665">
    <property type="entry name" value="OmpA-like"/>
</dbReference>
<feature type="domain" description="OmpA-like" evidence="6">
    <location>
        <begin position="199"/>
        <end position="312"/>
    </location>
</feature>
<dbReference type="CDD" id="cd07185">
    <property type="entry name" value="OmpA_C-like"/>
    <property type="match status" value="1"/>
</dbReference>
<evidence type="ECO:0000313" key="8">
    <source>
        <dbReference type="EMBL" id="MDO7873295.1"/>
    </source>
</evidence>
<keyword evidence="3" id="KW-0998">Cell outer membrane</keyword>
<dbReference type="PRINTS" id="PR01021">
    <property type="entry name" value="OMPADOMAIN"/>
</dbReference>
<dbReference type="PANTHER" id="PTHR30329">
    <property type="entry name" value="STATOR ELEMENT OF FLAGELLAR MOTOR COMPLEX"/>
    <property type="match status" value="1"/>
</dbReference>
<dbReference type="PROSITE" id="PS51123">
    <property type="entry name" value="OMPA_2"/>
    <property type="match status" value="1"/>
</dbReference>
<comment type="caution">
    <text evidence="8">The sequence shown here is derived from an EMBL/GenBank/DDBJ whole genome shotgun (WGS) entry which is preliminary data.</text>
</comment>
<evidence type="ECO:0000256" key="2">
    <source>
        <dbReference type="ARBA" id="ARBA00023136"/>
    </source>
</evidence>
<name>A0ABT9B672_9BACT</name>